<feature type="region of interest" description="Disordered" evidence="1">
    <location>
        <begin position="1"/>
        <end position="67"/>
    </location>
</feature>
<comment type="caution">
    <text evidence="3">The sequence shown here is derived from an EMBL/GenBank/DDBJ whole genome shotgun (WGS) entry which is preliminary data.</text>
</comment>
<feature type="compositionally biased region" description="Polar residues" evidence="1">
    <location>
        <begin position="15"/>
        <end position="29"/>
    </location>
</feature>
<dbReference type="AlphaFoldDB" id="A0AAV6UW78"/>
<evidence type="ECO:0000313" key="3">
    <source>
        <dbReference type="EMBL" id="KAG8188359.1"/>
    </source>
</evidence>
<organism evidence="3 4">
    <name type="scientific">Oedothorax gibbosus</name>
    <dbReference type="NCBI Taxonomy" id="931172"/>
    <lineage>
        <taxon>Eukaryota</taxon>
        <taxon>Metazoa</taxon>
        <taxon>Ecdysozoa</taxon>
        <taxon>Arthropoda</taxon>
        <taxon>Chelicerata</taxon>
        <taxon>Arachnida</taxon>
        <taxon>Araneae</taxon>
        <taxon>Araneomorphae</taxon>
        <taxon>Entelegynae</taxon>
        <taxon>Araneoidea</taxon>
        <taxon>Linyphiidae</taxon>
        <taxon>Erigoninae</taxon>
        <taxon>Oedothorax</taxon>
    </lineage>
</organism>
<dbReference type="Proteomes" id="UP000827092">
    <property type="component" value="Unassembled WGS sequence"/>
</dbReference>
<evidence type="ECO:0000313" key="2">
    <source>
        <dbReference type="EMBL" id="KAG8180083.1"/>
    </source>
</evidence>
<evidence type="ECO:0000313" key="4">
    <source>
        <dbReference type="Proteomes" id="UP000827092"/>
    </source>
</evidence>
<sequence length="90" mass="9799">MSNWKQCPILKGVQPSRSKLGSCSTSQVHESAMDLSIEDEEQELQKEPIPSSAQTFEPRSKKKAETPNSIMAKAAAALESIINVPSGDNR</sequence>
<protein>
    <submittedName>
        <fullName evidence="3">Uncharacterized protein</fullName>
    </submittedName>
</protein>
<dbReference type="EMBL" id="JAFNEN010000586">
    <property type="protein sequence ID" value="KAG8180083.1"/>
    <property type="molecule type" value="Genomic_DNA"/>
</dbReference>
<reference evidence="3 4" key="1">
    <citation type="journal article" date="2022" name="Nat. Ecol. Evol.">
        <title>A masculinizing supergene underlies an exaggerated male reproductive morph in a spider.</title>
        <authorList>
            <person name="Hendrickx F."/>
            <person name="De Corte Z."/>
            <person name="Sonet G."/>
            <person name="Van Belleghem S.M."/>
            <person name="Kostlbacher S."/>
            <person name="Vangestel C."/>
        </authorList>
    </citation>
    <scope>NUCLEOTIDE SEQUENCE [LARGE SCALE GENOMIC DNA]</scope>
    <source>
        <strain evidence="3">W744_W776</strain>
    </source>
</reference>
<accession>A0AAV6UW78</accession>
<keyword evidence="4" id="KW-1185">Reference proteome</keyword>
<name>A0AAV6UW78_9ARAC</name>
<gene>
    <name evidence="3" type="ORF">JTE90_019267</name>
    <name evidence="2" type="ORF">JTE90_027863</name>
</gene>
<evidence type="ECO:0000256" key="1">
    <source>
        <dbReference type="SAM" id="MobiDB-lite"/>
    </source>
</evidence>
<proteinExistence type="predicted"/>
<dbReference type="EMBL" id="JAFNEN010000239">
    <property type="protein sequence ID" value="KAG8188359.1"/>
    <property type="molecule type" value="Genomic_DNA"/>
</dbReference>